<comment type="caution">
    <text evidence="1">The sequence shown here is derived from an EMBL/GenBank/DDBJ whole genome shotgun (WGS) entry which is preliminary data.</text>
</comment>
<evidence type="ECO:0000313" key="1">
    <source>
        <dbReference type="EMBL" id="MEQ2192848.1"/>
    </source>
</evidence>
<sequence length="160" mass="17952">MRHTFSMGDRSGLQEDLGRSRTRTLYYEATPLEHVQNVAWHCLAEISRASLKKSLLGQQQMLLQNLDVPFSINGAFTDVPVTHDALGTNTPPYYQSCWLLNFALITIQMVLFLFGPEDTTSMISRNNLKCGLVRPQFPTLLRSTSDELRSRKSGAVPGCC</sequence>
<reference evidence="1 2" key="1">
    <citation type="submission" date="2021-06" db="EMBL/GenBank/DDBJ databases">
        <authorList>
            <person name="Palmer J.M."/>
        </authorList>
    </citation>
    <scope>NUCLEOTIDE SEQUENCE [LARGE SCALE GENOMIC DNA]</scope>
    <source>
        <strain evidence="1 2">XC_2019</strain>
        <tissue evidence="1">Muscle</tissue>
    </source>
</reference>
<gene>
    <name evidence="1" type="ORF">XENOCAPTIV_018377</name>
</gene>
<keyword evidence="2" id="KW-1185">Reference proteome</keyword>
<name>A0ABV0QBA7_9TELE</name>
<accession>A0ABV0QBA7</accession>
<proteinExistence type="predicted"/>
<protein>
    <submittedName>
        <fullName evidence="1">Uncharacterized protein</fullName>
    </submittedName>
</protein>
<dbReference type="EMBL" id="JAHRIN010003859">
    <property type="protein sequence ID" value="MEQ2192848.1"/>
    <property type="molecule type" value="Genomic_DNA"/>
</dbReference>
<evidence type="ECO:0000313" key="2">
    <source>
        <dbReference type="Proteomes" id="UP001434883"/>
    </source>
</evidence>
<organism evidence="1 2">
    <name type="scientific">Xenoophorus captivus</name>
    <dbReference type="NCBI Taxonomy" id="1517983"/>
    <lineage>
        <taxon>Eukaryota</taxon>
        <taxon>Metazoa</taxon>
        <taxon>Chordata</taxon>
        <taxon>Craniata</taxon>
        <taxon>Vertebrata</taxon>
        <taxon>Euteleostomi</taxon>
        <taxon>Actinopterygii</taxon>
        <taxon>Neopterygii</taxon>
        <taxon>Teleostei</taxon>
        <taxon>Neoteleostei</taxon>
        <taxon>Acanthomorphata</taxon>
        <taxon>Ovalentaria</taxon>
        <taxon>Atherinomorphae</taxon>
        <taxon>Cyprinodontiformes</taxon>
        <taxon>Goodeidae</taxon>
        <taxon>Xenoophorus</taxon>
    </lineage>
</organism>
<dbReference type="Proteomes" id="UP001434883">
    <property type="component" value="Unassembled WGS sequence"/>
</dbReference>